<feature type="region of interest" description="Disordered" evidence="5">
    <location>
        <begin position="167"/>
        <end position="239"/>
    </location>
</feature>
<evidence type="ECO:0000256" key="4">
    <source>
        <dbReference type="ARBA" id="ARBA00023128"/>
    </source>
</evidence>
<comment type="caution">
    <text evidence="7">The sequence shown here is derived from an EMBL/GenBank/DDBJ whole genome shotgun (WGS) entry which is preliminary data.</text>
</comment>
<feature type="compositionally biased region" description="Basic and acidic residues" evidence="5">
    <location>
        <begin position="167"/>
        <end position="176"/>
    </location>
</feature>
<feature type="region of interest" description="Disordered" evidence="5">
    <location>
        <begin position="1"/>
        <end position="29"/>
    </location>
</feature>
<evidence type="ECO:0000256" key="2">
    <source>
        <dbReference type="ARBA" id="ARBA00010835"/>
    </source>
</evidence>
<gene>
    <name evidence="7" type="ORF">Sste5346_004941</name>
</gene>
<evidence type="ECO:0000259" key="6">
    <source>
        <dbReference type="Pfam" id="PF00472"/>
    </source>
</evidence>
<evidence type="ECO:0000256" key="1">
    <source>
        <dbReference type="ARBA" id="ARBA00004173"/>
    </source>
</evidence>
<dbReference type="SUPFAM" id="SSF75620">
    <property type="entry name" value="Release factor"/>
    <property type="match status" value="1"/>
</dbReference>
<dbReference type="InterPro" id="IPR052405">
    <property type="entry name" value="Mito_Transl_Release_Factor"/>
</dbReference>
<dbReference type="Proteomes" id="UP001583186">
    <property type="component" value="Unassembled WGS sequence"/>
</dbReference>
<evidence type="ECO:0000256" key="3">
    <source>
        <dbReference type="ARBA" id="ARBA00022946"/>
    </source>
</evidence>
<dbReference type="EMBL" id="JAWCUI010000025">
    <property type="protein sequence ID" value="KAL1895844.1"/>
    <property type="molecule type" value="Genomic_DNA"/>
</dbReference>
<proteinExistence type="inferred from homology"/>
<organism evidence="7 8">
    <name type="scientific">Sporothrix stenoceras</name>
    <dbReference type="NCBI Taxonomy" id="5173"/>
    <lineage>
        <taxon>Eukaryota</taxon>
        <taxon>Fungi</taxon>
        <taxon>Dikarya</taxon>
        <taxon>Ascomycota</taxon>
        <taxon>Pezizomycotina</taxon>
        <taxon>Sordariomycetes</taxon>
        <taxon>Sordariomycetidae</taxon>
        <taxon>Ophiostomatales</taxon>
        <taxon>Ophiostomataceae</taxon>
        <taxon>Sporothrix</taxon>
    </lineage>
</organism>
<dbReference type="Gene3D" id="3.30.160.20">
    <property type="match status" value="1"/>
</dbReference>
<evidence type="ECO:0000256" key="5">
    <source>
        <dbReference type="SAM" id="MobiDB-lite"/>
    </source>
</evidence>
<feature type="region of interest" description="Disordered" evidence="5">
    <location>
        <begin position="96"/>
        <end position="123"/>
    </location>
</feature>
<protein>
    <recommendedName>
        <fullName evidence="6">Prokaryotic-type class I peptide chain release factors domain-containing protein</fullName>
    </recommendedName>
</protein>
<dbReference type="InterPro" id="IPR000352">
    <property type="entry name" value="Pep_chain_release_fac_I"/>
</dbReference>
<feature type="compositionally biased region" description="Low complexity" evidence="5">
    <location>
        <begin position="114"/>
        <end position="123"/>
    </location>
</feature>
<dbReference type="InterPro" id="IPR045853">
    <property type="entry name" value="Pep_chain_release_fac_I_sf"/>
</dbReference>
<comment type="similarity">
    <text evidence="2">Belongs to the prokaryotic/mitochondrial release factor family.</text>
</comment>
<dbReference type="PANTHER" id="PTHR46203:SF1">
    <property type="entry name" value="MITOCHONDRIAL TRANSLATION RELEASE FACTOR IN RESCUE"/>
    <property type="match status" value="1"/>
</dbReference>
<dbReference type="PANTHER" id="PTHR46203">
    <property type="entry name" value="PROBABLE PEPTIDE CHAIN RELEASE FACTOR C12ORF65"/>
    <property type="match status" value="1"/>
</dbReference>
<evidence type="ECO:0000313" key="8">
    <source>
        <dbReference type="Proteomes" id="UP001583186"/>
    </source>
</evidence>
<sequence>MPSRPKPPPEDEIDEMFVKGTGPGGQKINKTNSAVQLRHKPTGIVVKSQATRSRTQNRAIARAHLAARLDELANGDQSRTAVVAAVKIKKRANATKKTRRKYRKLEEEAEAEKAAATAGTGGEVAQATGLTAGAAAFMASATAFTEEASSESELVLTDADILQRIDGLRQADQYDGREEDEDDEEEEIMEQEEEDEEEDEEEEEDEKDEENEEDEGEEDNNEEVWTEPSMLEEKARADR</sequence>
<keyword evidence="4" id="KW-0496">Mitochondrion</keyword>
<comment type="subcellular location">
    <subcellularLocation>
        <location evidence="1">Mitochondrion</location>
    </subcellularLocation>
</comment>
<evidence type="ECO:0000313" key="7">
    <source>
        <dbReference type="EMBL" id="KAL1895844.1"/>
    </source>
</evidence>
<keyword evidence="3" id="KW-0809">Transit peptide</keyword>
<feature type="domain" description="Prokaryotic-type class I peptide chain release factors" evidence="6">
    <location>
        <begin position="10"/>
        <end position="105"/>
    </location>
</feature>
<keyword evidence="8" id="KW-1185">Reference proteome</keyword>
<accession>A0ABR3Z6E8</accession>
<dbReference type="Pfam" id="PF00472">
    <property type="entry name" value="RF-1"/>
    <property type="match status" value="1"/>
</dbReference>
<name>A0ABR3Z6E8_9PEZI</name>
<feature type="compositionally biased region" description="Acidic residues" evidence="5">
    <location>
        <begin position="177"/>
        <end position="225"/>
    </location>
</feature>
<reference evidence="7 8" key="1">
    <citation type="journal article" date="2024" name="IMA Fungus">
        <title>IMA Genome - F19 : A genome assembly and annotation guide to empower mycologists, including annotated draft genome sequences of Ceratocystis pirilliformis, Diaporthe australafricana, Fusarium ophioides, Paecilomyces lecythidis, and Sporothrix stenoceras.</title>
        <authorList>
            <person name="Aylward J."/>
            <person name="Wilson A.M."/>
            <person name="Visagie C.M."/>
            <person name="Spraker J."/>
            <person name="Barnes I."/>
            <person name="Buitendag C."/>
            <person name="Ceriani C."/>
            <person name="Del Mar Angel L."/>
            <person name="du Plessis D."/>
            <person name="Fuchs T."/>
            <person name="Gasser K."/>
            <person name="Kramer D."/>
            <person name="Li W."/>
            <person name="Munsamy K."/>
            <person name="Piso A."/>
            <person name="Price J.L."/>
            <person name="Sonnekus B."/>
            <person name="Thomas C."/>
            <person name="van der Nest A."/>
            <person name="van Dijk A."/>
            <person name="van Heerden A."/>
            <person name="van Vuuren N."/>
            <person name="Yilmaz N."/>
            <person name="Duong T.A."/>
            <person name="van der Merwe N.A."/>
            <person name="Wingfield M.J."/>
            <person name="Wingfield B.D."/>
        </authorList>
    </citation>
    <scope>NUCLEOTIDE SEQUENCE [LARGE SCALE GENOMIC DNA]</scope>
    <source>
        <strain evidence="7 8">CMW 5346</strain>
    </source>
</reference>